<keyword evidence="3" id="KW-1185">Reference proteome</keyword>
<comment type="caution">
    <text evidence="2">The sequence shown here is derived from an EMBL/GenBank/DDBJ whole genome shotgun (WGS) entry which is preliminary data.</text>
</comment>
<name>A0ABS6S4X7_9BACT</name>
<accession>A0ABS6S4X7</accession>
<dbReference type="Proteomes" id="UP001196980">
    <property type="component" value="Unassembled WGS sequence"/>
</dbReference>
<sequence length="91" mass="10499">MDDSERLIEQLRKEIESSKGQVARSMEQERVLCRTRGALKAVRECQKVLLNSKDERMLLKETCRVIVQSAGYRFAWVGYAQDNAIRAVIPE</sequence>
<evidence type="ECO:0000313" key="3">
    <source>
        <dbReference type="Proteomes" id="UP001196980"/>
    </source>
</evidence>
<evidence type="ECO:0000256" key="1">
    <source>
        <dbReference type="SAM" id="Coils"/>
    </source>
</evidence>
<protein>
    <submittedName>
        <fullName evidence="2">Uncharacterized protein</fullName>
    </submittedName>
</protein>
<keyword evidence="1" id="KW-0175">Coiled coil</keyword>
<proteinExistence type="predicted"/>
<feature type="non-terminal residue" evidence="2">
    <location>
        <position position="91"/>
    </location>
</feature>
<organism evidence="2 3">
    <name type="scientific">Candidatus Magnetobacterium casense</name>
    <dbReference type="NCBI Taxonomy" id="1455061"/>
    <lineage>
        <taxon>Bacteria</taxon>
        <taxon>Pseudomonadati</taxon>
        <taxon>Nitrospirota</taxon>
        <taxon>Thermodesulfovibrionia</taxon>
        <taxon>Thermodesulfovibrionales</taxon>
        <taxon>Candidatus Magnetobacteriaceae</taxon>
        <taxon>Candidatus Magnetobacterium</taxon>
    </lineage>
</organism>
<gene>
    <name evidence="2" type="ORF">HWQ67_17975</name>
</gene>
<evidence type="ECO:0000313" key="2">
    <source>
        <dbReference type="EMBL" id="MBV6343464.1"/>
    </source>
</evidence>
<dbReference type="EMBL" id="JABXWD010000607">
    <property type="protein sequence ID" value="MBV6343464.1"/>
    <property type="molecule type" value="Genomic_DNA"/>
</dbReference>
<feature type="coiled-coil region" evidence="1">
    <location>
        <begin position="1"/>
        <end position="28"/>
    </location>
</feature>
<reference evidence="2 3" key="1">
    <citation type="journal article" date="2020" name="J Geophys Res Biogeosci">
        <title>Magnetotaxis as an Adaptation to Enable Bacterial Shuttling of Microbial Sulfur and Sulfur Cycling Across Aquatic Oxic#Anoxic Interfaces.</title>
        <authorList>
            <person name="Li J."/>
            <person name="Liu P."/>
            <person name="Wang J."/>
            <person name="Roberts A.P."/>
            <person name="Pan Y."/>
        </authorList>
    </citation>
    <scope>NUCLEOTIDE SEQUENCE [LARGE SCALE GENOMIC DNA]</scope>
    <source>
        <strain evidence="2 3">MYR-1_YQ</strain>
    </source>
</reference>